<dbReference type="EMBL" id="JABWUV010000006">
    <property type="protein sequence ID" value="KAF6349202.1"/>
    <property type="molecule type" value="Genomic_DNA"/>
</dbReference>
<feature type="region of interest" description="Disordered" evidence="1">
    <location>
        <begin position="107"/>
        <end position="222"/>
    </location>
</feature>
<evidence type="ECO:0000313" key="4">
    <source>
        <dbReference type="Proteomes" id="UP000527355"/>
    </source>
</evidence>
<dbReference type="InterPro" id="IPR010999">
    <property type="entry name" value="Retrovr_matrix"/>
</dbReference>
<sequence>MGTTQSIPKDGPLGRILENWHLYGYPPMTKKKMISYCNKVWPTYVLESQERWPLNGSLNYYTILQLRSFCERSGKWGELCYIEAFMRLHKKNDAVKVDNMLKVPWGSSLKPPLADSKPKPPLADSKPKPPLADSKPKPPLADSKTQEGKKNEERALSASRNPGSPRQGGGVYPPLPPPQTPVDLRNQGTQATKAPPSCDEQTVSPSRTSQGTQCGPAAPQTGAVPCLPRQLPTGGMNQMGQPREYYWAHTPLSVSDLLSWKSVNASYQEDPEKTTDFIAYVFSTHQPNWADVEVLLNILLTSEERKLVRDKAIEEAYRLYAENPSRTPFPAGAVPVVEPHWDLTSGGLVHLEHYRRCILEGLRKGVTKKNNLDRVLAIQQKPDEDPADFLERIYQVIRKYTKIDPEASENVWLVNLAFVQGSVPHIKNKLLGLTGTLGMKPQQLVNIAMSYSRKMQVPKPTIIVLGPGWGQRQTKWRRPLGPNQCAYCKEEGHWKYECPRLALKEYRNQRRNMIAWHGDSDSDEE</sequence>
<dbReference type="InterPro" id="IPR050462">
    <property type="entry name" value="Retroviral_Gag-Pol_poly"/>
</dbReference>
<comment type="caution">
    <text evidence="3">The sequence shown here is derived from an EMBL/GenBank/DDBJ whole genome shotgun (WGS) entry which is preliminary data.</text>
</comment>
<dbReference type="Gene3D" id="1.10.150.180">
    <property type="entry name" value="Gamma-retroviral matrix domain"/>
    <property type="match status" value="1"/>
</dbReference>
<dbReference type="GO" id="GO:0019068">
    <property type="term" value="P:virion assembly"/>
    <property type="evidence" value="ECO:0007669"/>
    <property type="project" value="InterPro"/>
</dbReference>
<dbReference type="Proteomes" id="UP000527355">
    <property type="component" value="Unassembled WGS sequence"/>
</dbReference>
<dbReference type="AlphaFoldDB" id="A0A7J7XHV5"/>
<dbReference type="PANTHER" id="PTHR33166">
    <property type="entry name" value="GAG_P30 DOMAIN-CONTAINING PROTEIN"/>
    <property type="match status" value="1"/>
</dbReference>
<reference evidence="3 4" key="1">
    <citation type="journal article" date="2020" name="Nature">
        <title>Six reference-quality genomes reveal evolution of bat adaptations.</title>
        <authorList>
            <person name="Jebb D."/>
            <person name="Huang Z."/>
            <person name="Pippel M."/>
            <person name="Hughes G.M."/>
            <person name="Lavrichenko K."/>
            <person name="Devanna P."/>
            <person name="Winkler S."/>
            <person name="Jermiin L.S."/>
            <person name="Skirmuntt E.C."/>
            <person name="Katzourakis A."/>
            <person name="Burkitt-Gray L."/>
            <person name="Ray D.A."/>
            <person name="Sullivan K.A.M."/>
            <person name="Roscito J.G."/>
            <person name="Kirilenko B.M."/>
            <person name="Davalos L.M."/>
            <person name="Corthals A.P."/>
            <person name="Power M.L."/>
            <person name="Jones G."/>
            <person name="Ransome R.D."/>
            <person name="Dechmann D.K.N."/>
            <person name="Locatelli A.G."/>
            <person name="Puechmaille S.J."/>
            <person name="Fedrigo O."/>
            <person name="Jarvis E.D."/>
            <person name="Hiller M."/>
            <person name="Vernes S.C."/>
            <person name="Myers E.W."/>
            <person name="Teeling E.C."/>
        </authorList>
    </citation>
    <scope>NUCLEOTIDE SEQUENCE [LARGE SCALE GENOMIC DNA]</scope>
    <source>
        <strain evidence="3">MMyoMyo1</strain>
        <tissue evidence="3">Flight muscle</tissue>
    </source>
</reference>
<keyword evidence="4" id="KW-1185">Reference proteome</keyword>
<dbReference type="GO" id="GO:0003676">
    <property type="term" value="F:nucleic acid binding"/>
    <property type="evidence" value="ECO:0007669"/>
    <property type="project" value="InterPro"/>
</dbReference>
<name>A0A7J7XHV5_MYOMY</name>
<dbReference type="InterPro" id="IPR036875">
    <property type="entry name" value="Znf_CCHC_sf"/>
</dbReference>
<proteinExistence type="predicted"/>
<evidence type="ECO:0000259" key="2">
    <source>
        <dbReference type="Pfam" id="PF02093"/>
    </source>
</evidence>
<accession>A0A7J7XHV5</accession>
<feature type="compositionally biased region" description="Basic and acidic residues" evidence="1">
    <location>
        <begin position="144"/>
        <end position="155"/>
    </location>
</feature>
<dbReference type="Pfam" id="PF02093">
    <property type="entry name" value="Gag_p30"/>
    <property type="match status" value="1"/>
</dbReference>
<organism evidence="3 4">
    <name type="scientific">Myotis myotis</name>
    <name type="common">Greater mouse-eared bat</name>
    <name type="synonym">Vespertilio myotis</name>
    <dbReference type="NCBI Taxonomy" id="51298"/>
    <lineage>
        <taxon>Eukaryota</taxon>
        <taxon>Metazoa</taxon>
        <taxon>Chordata</taxon>
        <taxon>Craniata</taxon>
        <taxon>Vertebrata</taxon>
        <taxon>Euteleostomi</taxon>
        <taxon>Mammalia</taxon>
        <taxon>Eutheria</taxon>
        <taxon>Laurasiatheria</taxon>
        <taxon>Chiroptera</taxon>
        <taxon>Yangochiroptera</taxon>
        <taxon>Vespertilionidae</taxon>
        <taxon>Myotis</taxon>
    </lineage>
</organism>
<dbReference type="SUPFAM" id="SSF47943">
    <property type="entry name" value="Retrovirus capsid protein, N-terminal core domain"/>
    <property type="match status" value="1"/>
</dbReference>
<dbReference type="Gene3D" id="1.10.375.10">
    <property type="entry name" value="Human Immunodeficiency Virus Type 1 Capsid Protein"/>
    <property type="match status" value="1"/>
</dbReference>
<dbReference type="OrthoDB" id="9908684at2759"/>
<gene>
    <name evidence="3" type="ORF">mMyoMyo1_011758</name>
</gene>
<feature type="compositionally biased region" description="Polar residues" evidence="1">
    <location>
        <begin position="199"/>
        <end position="213"/>
    </location>
</feature>
<dbReference type="GO" id="GO:0008270">
    <property type="term" value="F:zinc ion binding"/>
    <property type="evidence" value="ECO:0007669"/>
    <property type="project" value="InterPro"/>
</dbReference>
<dbReference type="SUPFAM" id="SSF57756">
    <property type="entry name" value="Retrovirus zinc finger-like domains"/>
    <property type="match status" value="1"/>
</dbReference>
<feature type="domain" description="Core shell protein Gag P30" evidence="2">
    <location>
        <begin position="255"/>
        <end position="444"/>
    </location>
</feature>
<dbReference type="Gene3D" id="4.10.60.10">
    <property type="entry name" value="Zinc finger, CCHC-type"/>
    <property type="match status" value="1"/>
</dbReference>
<dbReference type="VEuPathDB" id="HostDB:LOC118658269"/>
<dbReference type="SUPFAM" id="SSF47836">
    <property type="entry name" value="Retroviral matrix proteins"/>
    <property type="match status" value="1"/>
</dbReference>
<dbReference type="InterPro" id="IPR008919">
    <property type="entry name" value="Retrov_capsid_N"/>
</dbReference>
<dbReference type="InterPro" id="IPR003036">
    <property type="entry name" value="Gag_P30"/>
</dbReference>
<dbReference type="InterPro" id="IPR036946">
    <property type="entry name" value="G_retro_matrix_sf"/>
</dbReference>
<protein>
    <recommendedName>
        <fullName evidence="2">Core shell protein Gag P30 domain-containing protein</fullName>
    </recommendedName>
</protein>
<evidence type="ECO:0000256" key="1">
    <source>
        <dbReference type="SAM" id="MobiDB-lite"/>
    </source>
</evidence>
<evidence type="ECO:0000313" key="3">
    <source>
        <dbReference type="EMBL" id="KAF6349202.1"/>
    </source>
</evidence>